<dbReference type="SUPFAM" id="SSF54695">
    <property type="entry name" value="POZ domain"/>
    <property type="match status" value="1"/>
</dbReference>
<dbReference type="PANTHER" id="PTHR47843:SF5">
    <property type="entry name" value="BTB_POZ DOMAIN PROTEIN"/>
    <property type="match status" value="1"/>
</dbReference>
<accession>A0ABR0BCJ2</accession>
<dbReference type="Proteomes" id="UP001287286">
    <property type="component" value="Unassembled WGS sequence"/>
</dbReference>
<sequence>MFSKETIAKLVEAAKGRIFTDLVIVCDGGEEIDAHKIIEASGRYHIRDSPHAMVQRLVDYWYEGAYDVTAPSLDDNDQVAAVILSAHATMFALGDKYQVDGLMKLAANNYQAALQKNPNARAFLHSLDEVYKSTPDHVRGLRQIAVCFAKDHLAASLVSPETKKLYNEVAERMPEFIKDLADSYLEQSRRRNWSDCSGAEPAWLKKHRRA</sequence>
<dbReference type="EMBL" id="JAWRVI010000397">
    <property type="protein sequence ID" value="KAK4066066.1"/>
    <property type="molecule type" value="Genomic_DNA"/>
</dbReference>
<protein>
    <recommendedName>
        <fullName evidence="3">BTB domain-containing protein</fullName>
    </recommendedName>
</protein>
<comment type="caution">
    <text evidence="1">The sequence shown here is derived from an EMBL/GenBank/DDBJ whole genome shotgun (WGS) entry which is preliminary data.</text>
</comment>
<dbReference type="Gene3D" id="3.30.710.10">
    <property type="entry name" value="Potassium Channel Kv1.1, Chain A"/>
    <property type="match status" value="1"/>
</dbReference>
<evidence type="ECO:0000313" key="2">
    <source>
        <dbReference type="Proteomes" id="UP001287286"/>
    </source>
</evidence>
<keyword evidence="2" id="KW-1185">Reference proteome</keyword>
<evidence type="ECO:0008006" key="3">
    <source>
        <dbReference type="Google" id="ProtNLM"/>
    </source>
</evidence>
<evidence type="ECO:0000313" key="1">
    <source>
        <dbReference type="EMBL" id="KAK4066066.1"/>
    </source>
</evidence>
<dbReference type="PANTHER" id="PTHR47843">
    <property type="entry name" value="BTB DOMAIN-CONTAINING PROTEIN-RELATED"/>
    <property type="match status" value="1"/>
</dbReference>
<organism evidence="1 2">
    <name type="scientific">Purpureocillium lilacinum</name>
    <name type="common">Paecilomyces lilacinus</name>
    <dbReference type="NCBI Taxonomy" id="33203"/>
    <lineage>
        <taxon>Eukaryota</taxon>
        <taxon>Fungi</taxon>
        <taxon>Dikarya</taxon>
        <taxon>Ascomycota</taxon>
        <taxon>Pezizomycotina</taxon>
        <taxon>Sordariomycetes</taxon>
        <taxon>Hypocreomycetidae</taxon>
        <taxon>Hypocreales</taxon>
        <taxon>Ophiocordycipitaceae</taxon>
        <taxon>Purpureocillium</taxon>
    </lineage>
</organism>
<dbReference type="InterPro" id="IPR011333">
    <property type="entry name" value="SKP1/BTB/POZ_sf"/>
</dbReference>
<reference evidence="1 2" key="1">
    <citation type="journal article" date="2024" name="Microbiol. Resour. Announc.">
        <title>Genome annotations for the ascomycete fungi Trichoderma harzianum, Trichoderma aggressivum, and Purpureocillium lilacinum.</title>
        <authorList>
            <person name="Beijen E.P.W."/>
            <person name="Ohm R.A."/>
        </authorList>
    </citation>
    <scope>NUCLEOTIDE SEQUENCE [LARGE SCALE GENOMIC DNA]</scope>
    <source>
        <strain evidence="1 2">CBS 150709</strain>
    </source>
</reference>
<gene>
    <name evidence="1" type="ORF">Purlil1_13984</name>
</gene>
<name>A0ABR0BCJ2_PURLI</name>
<proteinExistence type="predicted"/>